<evidence type="ECO:0000313" key="3">
    <source>
        <dbReference type="Proteomes" id="UP000636110"/>
    </source>
</evidence>
<dbReference type="Proteomes" id="UP000636110">
    <property type="component" value="Unassembled WGS sequence"/>
</dbReference>
<protein>
    <recommendedName>
        <fullName evidence="4">DUF4221 domain-containing protein</fullName>
    </recommendedName>
</protein>
<dbReference type="EMBL" id="WNXC01000003">
    <property type="protein sequence ID" value="MBB2149467.1"/>
    <property type="molecule type" value="Genomic_DNA"/>
</dbReference>
<keyword evidence="3" id="KW-1185">Reference proteome</keyword>
<comment type="caution">
    <text evidence="2">The sequence shown here is derived from an EMBL/GenBank/DDBJ whole genome shotgun (WGS) entry which is preliminary data.</text>
</comment>
<reference evidence="2 3" key="1">
    <citation type="submission" date="2019-11" db="EMBL/GenBank/DDBJ databases">
        <title>Description of Pedobacter sp. LMG 31462T.</title>
        <authorList>
            <person name="Carlier A."/>
            <person name="Qi S."/>
            <person name="Vandamme P."/>
        </authorList>
    </citation>
    <scope>NUCLEOTIDE SEQUENCE [LARGE SCALE GENOMIC DNA]</scope>
    <source>
        <strain evidence="2 3">LMG 31462</strain>
    </source>
</reference>
<organism evidence="2 3">
    <name type="scientific">Pedobacter gandavensis</name>
    <dbReference type="NCBI Taxonomy" id="2679963"/>
    <lineage>
        <taxon>Bacteria</taxon>
        <taxon>Pseudomonadati</taxon>
        <taxon>Bacteroidota</taxon>
        <taxon>Sphingobacteriia</taxon>
        <taxon>Sphingobacteriales</taxon>
        <taxon>Sphingobacteriaceae</taxon>
        <taxon>Pedobacter</taxon>
    </lineage>
</organism>
<evidence type="ECO:0000313" key="2">
    <source>
        <dbReference type="EMBL" id="MBB2149467.1"/>
    </source>
</evidence>
<proteinExistence type="predicted"/>
<keyword evidence="1" id="KW-0732">Signal</keyword>
<name>A0ABR6EW79_9SPHI</name>
<feature type="signal peptide" evidence="1">
    <location>
        <begin position="1"/>
        <end position="31"/>
    </location>
</feature>
<dbReference type="RefSeq" id="WP_182957096.1">
    <property type="nucleotide sequence ID" value="NZ_WNXC01000003.1"/>
</dbReference>
<evidence type="ECO:0008006" key="4">
    <source>
        <dbReference type="Google" id="ProtNLM"/>
    </source>
</evidence>
<gene>
    <name evidence="2" type="ORF">GM920_11195</name>
</gene>
<accession>A0ABR6EW79</accession>
<sequence length="327" mass="37636">MTRKINILATKTLKTFSFTFFLSCISLFLHSCSNESNPDKHPEIKYFPEFNASNTGIQLQALSTAGEDVKRVYVSRDKKKLILLVKAVEKSPLNNYHFRVYDEQLNLIKEITAADLDGLFGQDDLENIYAGKGYFEHSTFQYRPIQQLLVTDDPAAKALNQPGLQPDTTNNTPSSKSNVLLVQSMKRFEQMSDRYDTLLSFQRKDYKGSFYFLKKSGKVYQFFFKDCAYCESKFNAAESISEYRAADNGADQVLKPSERTLRGLIQKEPLFFYHLKIGHETADFKISYRNENLSDQIKRIEFAGKPLLLYQLPGKAFSTLYFFKNSN</sequence>
<feature type="chain" id="PRO_5045243999" description="DUF4221 domain-containing protein" evidence="1">
    <location>
        <begin position="32"/>
        <end position="327"/>
    </location>
</feature>
<evidence type="ECO:0000256" key="1">
    <source>
        <dbReference type="SAM" id="SignalP"/>
    </source>
</evidence>